<comment type="caution">
    <text evidence="1">The sequence shown here is derived from an EMBL/GenBank/DDBJ whole genome shotgun (WGS) entry which is preliminary data.</text>
</comment>
<dbReference type="OrthoDB" id="533331at2759"/>
<evidence type="ECO:0000313" key="2">
    <source>
        <dbReference type="Proteomes" id="UP001163046"/>
    </source>
</evidence>
<reference evidence="1" key="1">
    <citation type="submission" date="2023-01" db="EMBL/GenBank/DDBJ databases">
        <title>Genome assembly of the deep-sea coral Lophelia pertusa.</title>
        <authorList>
            <person name="Herrera S."/>
            <person name="Cordes E."/>
        </authorList>
    </citation>
    <scope>NUCLEOTIDE SEQUENCE</scope>
    <source>
        <strain evidence="1">USNM1676648</strain>
        <tissue evidence="1">Polyp</tissue>
    </source>
</reference>
<gene>
    <name evidence="1" type="ORF">OS493_024131</name>
</gene>
<dbReference type="Proteomes" id="UP001163046">
    <property type="component" value="Unassembled WGS sequence"/>
</dbReference>
<dbReference type="EMBL" id="MU826368">
    <property type="protein sequence ID" value="KAJ7378184.1"/>
    <property type="molecule type" value="Genomic_DNA"/>
</dbReference>
<sequence>MNGERVIFPGALCAPLAYDPSFKGLCILACFPKSKPPSPECKWKFGSMNHFGRLQFSPDDVAIEVLTLCSQLEPLCKKEYATTLGKIDAAHKVEYQNKFEPKAQVLFEKMREMIHFLPDPRPTLKSAEAAVYELFCRTVLTCFHLCPAVVLSQAL</sequence>
<dbReference type="AlphaFoldDB" id="A0A9W9ZBZ7"/>
<evidence type="ECO:0000313" key="1">
    <source>
        <dbReference type="EMBL" id="KAJ7378184.1"/>
    </source>
</evidence>
<name>A0A9W9ZBZ7_9CNID</name>
<keyword evidence="2" id="KW-1185">Reference proteome</keyword>
<accession>A0A9W9ZBZ7</accession>
<organism evidence="1 2">
    <name type="scientific">Desmophyllum pertusum</name>
    <dbReference type="NCBI Taxonomy" id="174260"/>
    <lineage>
        <taxon>Eukaryota</taxon>
        <taxon>Metazoa</taxon>
        <taxon>Cnidaria</taxon>
        <taxon>Anthozoa</taxon>
        <taxon>Hexacorallia</taxon>
        <taxon>Scleractinia</taxon>
        <taxon>Caryophylliina</taxon>
        <taxon>Caryophylliidae</taxon>
        <taxon>Desmophyllum</taxon>
    </lineage>
</organism>
<proteinExistence type="predicted"/>
<protein>
    <submittedName>
        <fullName evidence="1">Uncharacterized protein</fullName>
    </submittedName>
</protein>